<name>A0A939SQH0_PRORE</name>
<feature type="domain" description="Glycosyl transferase family 1" evidence="1">
    <location>
        <begin position="5"/>
        <end position="51"/>
    </location>
</feature>
<evidence type="ECO:0000313" key="2">
    <source>
        <dbReference type="EMBL" id="MBO1915835.1"/>
    </source>
</evidence>
<accession>A0A939SQH0</accession>
<dbReference type="EMBL" id="JAGETQ010000008">
    <property type="protein sequence ID" value="MBO1915835.1"/>
    <property type="molecule type" value="Genomic_DNA"/>
</dbReference>
<dbReference type="Gene3D" id="3.40.50.2000">
    <property type="entry name" value="Glycogen Phosphorylase B"/>
    <property type="match status" value="1"/>
</dbReference>
<dbReference type="SUPFAM" id="SSF53756">
    <property type="entry name" value="UDP-Glycosyltransferase/glycogen phosphorylase"/>
    <property type="match status" value="1"/>
</dbReference>
<evidence type="ECO:0000313" key="3">
    <source>
        <dbReference type="Proteomes" id="UP000664477"/>
    </source>
</evidence>
<gene>
    <name evidence="2" type="ORF">J4727_02685</name>
</gene>
<organism evidence="2 3">
    <name type="scientific">Providencia rettgeri</name>
    <dbReference type="NCBI Taxonomy" id="587"/>
    <lineage>
        <taxon>Bacteria</taxon>
        <taxon>Pseudomonadati</taxon>
        <taxon>Pseudomonadota</taxon>
        <taxon>Gammaproteobacteria</taxon>
        <taxon>Enterobacterales</taxon>
        <taxon>Morganellaceae</taxon>
        <taxon>Providencia</taxon>
    </lineage>
</organism>
<reference evidence="2" key="1">
    <citation type="submission" date="2021-03" db="EMBL/GenBank/DDBJ databases">
        <title>Molecular epidemiology and mechanisms of colistin and carbapenem resistance in Enterobacteriaceae from clinical isolates, the environment and porcine samples in Pretoria, South Africa.</title>
        <authorList>
            <person name="Bogoshi D."/>
            <person name="Mbelle N.M."/>
            <person name="Naidoo V."/>
            <person name="Osei Sekyere J."/>
        </authorList>
    </citation>
    <scope>NUCLEOTIDE SEQUENCE</scope>
    <source>
        <strain evidence="2">C052</strain>
    </source>
</reference>
<dbReference type="Pfam" id="PF00534">
    <property type="entry name" value="Glycos_transf_1"/>
    <property type="match status" value="1"/>
</dbReference>
<comment type="caution">
    <text evidence="2">The sequence shown here is derived from an EMBL/GenBank/DDBJ whole genome shotgun (WGS) entry which is preliminary data.</text>
</comment>
<dbReference type="InterPro" id="IPR001296">
    <property type="entry name" value="Glyco_trans_1"/>
</dbReference>
<dbReference type="GO" id="GO:0016757">
    <property type="term" value="F:glycosyltransferase activity"/>
    <property type="evidence" value="ECO:0007669"/>
    <property type="project" value="InterPro"/>
</dbReference>
<dbReference type="AlphaFoldDB" id="A0A939SQH0"/>
<evidence type="ECO:0000259" key="1">
    <source>
        <dbReference type="Pfam" id="PF00534"/>
    </source>
</evidence>
<dbReference type="Proteomes" id="UP000664477">
    <property type="component" value="Unassembled WGS sequence"/>
</dbReference>
<sequence length="60" mass="6535">MNNVFLGGVHPEKIRHYYSLADGYVPSIAPEPFCMVALEAMASGRPVIASMRSNGGIYFT</sequence>
<protein>
    <submittedName>
        <fullName evidence="2">Glycosyltransferase</fullName>
    </submittedName>
</protein>
<proteinExistence type="predicted"/>